<dbReference type="AlphaFoldDB" id="A0A6P5RKB8"/>
<keyword evidence="7" id="KW-0560">Oxidoreductase</keyword>
<dbReference type="InterPro" id="IPR011706">
    <property type="entry name" value="Cu-oxidase_C"/>
</dbReference>
<dbReference type="PROSITE" id="PS00079">
    <property type="entry name" value="MULTICOPPER_OXIDASE1"/>
    <property type="match status" value="1"/>
</dbReference>
<dbReference type="Pfam" id="PF00394">
    <property type="entry name" value="Cu-oxidase"/>
    <property type="match status" value="1"/>
</dbReference>
<evidence type="ECO:0000256" key="9">
    <source>
        <dbReference type="ARBA" id="ARBA00023180"/>
    </source>
</evidence>
<proteinExistence type="inferred from homology"/>
<evidence type="ECO:0000256" key="4">
    <source>
        <dbReference type="ARBA" id="ARBA00022525"/>
    </source>
</evidence>
<evidence type="ECO:0000256" key="6">
    <source>
        <dbReference type="ARBA" id="ARBA00022737"/>
    </source>
</evidence>
<evidence type="ECO:0000256" key="3">
    <source>
        <dbReference type="ARBA" id="ARBA00010609"/>
    </source>
</evidence>
<evidence type="ECO:0000256" key="8">
    <source>
        <dbReference type="ARBA" id="ARBA00023008"/>
    </source>
</evidence>
<keyword evidence="8" id="KW-0186">Copper</keyword>
<dbReference type="Pfam" id="PF07731">
    <property type="entry name" value="Cu-oxidase_2"/>
    <property type="match status" value="1"/>
</dbReference>
<gene>
    <name evidence="13" type="primary">LOC110746414</name>
</gene>
<feature type="domain" description="Plastocyanin-like" evidence="10">
    <location>
        <begin position="2"/>
        <end position="49"/>
    </location>
</feature>
<comment type="subcellular location">
    <subcellularLocation>
        <location evidence="2">Secreted</location>
    </subcellularLocation>
</comment>
<dbReference type="Gene3D" id="2.60.40.420">
    <property type="entry name" value="Cupredoxins - blue copper proteins"/>
    <property type="match status" value="3"/>
</dbReference>
<dbReference type="PANTHER" id="PTHR11709:SF410">
    <property type="entry name" value="LACCASE"/>
    <property type="match status" value="1"/>
</dbReference>
<comment type="cofactor">
    <cofactor evidence="1">
        <name>Cu cation</name>
        <dbReference type="ChEBI" id="CHEBI:23378"/>
    </cofactor>
</comment>
<keyword evidence="4" id="KW-0964">Secreted</keyword>
<sequence length="245" mass="26855">TVTPGQTIDILVVANQPPSSYHVSSTPFVDGDVAFNNSTTTAILQYNGSTTASTIPTLTLPNPADEMAASNFTTQVRALASKDYPIRVPLNITHTLFIFVSVNERICPNSSCDGPDGNALAASLNNISFVTPLIDILQAYYGEIYGVYSANFPHKPYIFNFMGHVRNDTIYPYFGMKVMMIEYGEEVEIIYQGTDMIAALNGVWFMHCHLERHASWGMATVLIVTNGNTTETSMFPAPAYMPPCT</sequence>
<name>A0A6P5RKB8_PRUAV</name>
<dbReference type="InterPro" id="IPR008972">
    <property type="entry name" value="Cupredoxin"/>
</dbReference>
<dbReference type="InterPro" id="IPR001117">
    <property type="entry name" value="Cu-oxidase_2nd"/>
</dbReference>
<evidence type="ECO:0000259" key="10">
    <source>
        <dbReference type="Pfam" id="PF00394"/>
    </source>
</evidence>
<reference evidence="13" key="1">
    <citation type="submission" date="2025-08" db="UniProtKB">
        <authorList>
            <consortium name="RefSeq"/>
        </authorList>
    </citation>
    <scope>IDENTIFICATION</scope>
</reference>
<dbReference type="InterPro" id="IPR002355">
    <property type="entry name" value="Cu_oxidase_Cu_BS"/>
</dbReference>
<evidence type="ECO:0000313" key="12">
    <source>
        <dbReference type="Proteomes" id="UP000515124"/>
    </source>
</evidence>
<protein>
    <submittedName>
        <fullName evidence="13">Laccase-15-like</fullName>
    </submittedName>
</protein>
<dbReference type="GO" id="GO:0005507">
    <property type="term" value="F:copper ion binding"/>
    <property type="evidence" value="ECO:0007669"/>
    <property type="project" value="InterPro"/>
</dbReference>
<keyword evidence="5" id="KW-0479">Metal-binding</keyword>
<feature type="non-terminal residue" evidence="13">
    <location>
        <position position="1"/>
    </location>
</feature>
<dbReference type="Proteomes" id="UP000515124">
    <property type="component" value="Unplaced"/>
</dbReference>
<keyword evidence="12" id="KW-1185">Reference proteome</keyword>
<evidence type="ECO:0000256" key="2">
    <source>
        <dbReference type="ARBA" id="ARBA00004613"/>
    </source>
</evidence>
<evidence type="ECO:0000313" key="13">
    <source>
        <dbReference type="RefSeq" id="XP_021802328.1"/>
    </source>
</evidence>
<evidence type="ECO:0000259" key="11">
    <source>
        <dbReference type="Pfam" id="PF07731"/>
    </source>
</evidence>
<dbReference type="GO" id="GO:0016491">
    <property type="term" value="F:oxidoreductase activity"/>
    <property type="evidence" value="ECO:0007669"/>
    <property type="project" value="UniProtKB-KW"/>
</dbReference>
<evidence type="ECO:0000256" key="7">
    <source>
        <dbReference type="ARBA" id="ARBA00023002"/>
    </source>
</evidence>
<dbReference type="SUPFAM" id="SSF49503">
    <property type="entry name" value="Cupredoxins"/>
    <property type="match status" value="2"/>
</dbReference>
<dbReference type="KEGG" id="pavi:110746414"/>
<dbReference type="PROSITE" id="PS00080">
    <property type="entry name" value="MULTICOPPER_OXIDASE2"/>
    <property type="match status" value="1"/>
</dbReference>
<evidence type="ECO:0000256" key="5">
    <source>
        <dbReference type="ARBA" id="ARBA00022723"/>
    </source>
</evidence>
<dbReference type="RefSeq" id="XP_021802328.1">
    <property type="nucleotide sequence ID" value="XM_021946636.1"/>
</dbReference>
<keyword evidence="6" id="KW-0677">Repeat</keyword>
<evidence type="ECO:0000256" key="1">
    <source>
        <dbReference type="ARBA" id="ARBA00001935"/>
    </source>
</evidence>
<dbReference type="InterPro" id="IPR033138">
    <property type="entry name" value="Cu_oxidase_CS"/>
</dbReference>
<keyword evidence="9" id="KW-0325">Glycoprotein</keyword>
<accession>A0A6P5RKB8</accession>
<feature type="domain" description="Plastocyanin-like" evidence="11">
    <location>
        <begin position="201"/>
        <end position="227"/>
    </location>
</feature>
<dbReference type="GO" id="GO:0005576">
    <property type="term" value="C:extracellular region"/>
    <property type="evidence" value="ECO:0007669"/>
    <property type="project" value="UniProtKB-SubCell"/>
</dbReference>
<dbReference type="GeneID" id="110746414"/>
<organism evidence="12 13">
    <name type="scientific">Prunus avium</name>
    <name type="common">Cherry</name>
    <name type="synonym">Cerasus avium</name>
    <dbReference type="NCBI Taxonomy" id="42229"/>
    <lineage>
        <taxon>Eukaryota</taxon>
        <taxon>Viridiplantae</taxon>
        <taxon>Streptophyta</taxon>
        <taxon>Embryophyta</taxon>
        <taxon>Tracheophyta</taxon>
        <taxon>Spermatophyta</taxon>
        <taxon>Magnoliopsida</taxon>
        <taxon>eudicotyledons</taxon>
        <taxon>Gunneridae</taxon>
        <taxon>Pentapetalae</taxon>
        <taxon>rosids</taxon>
        <taxon>fabids</taxon>
        <taxon>Rosales</taxon>
        <taxon>Rosaceae</taxon>
        <taxon>Amygdaloideae</taxon>
        <taxon>Amygdaleae</taxon>
        <taxon>Prunus</taxon>
    </lineage>
</organism>
<dbReference type="InterPro" id="IPR045087">
    <property type="entry name" value="Cu-oxidase_fam"/>
</dbReference>
<comment type="similarity">
    <text evidence="3">Belongs to the multicopper oxidase family.</text>
</comment>
<dbReference type="PANTHER" id="PTHR11709">
    <property type="entry name" value="MULTI-COPPER OXIDASE"/>
    <property type="match status" value="1"/>
</dbReference>